<sequence length="792" mass="86202">MTRIKLSWLLTIFLCFSVAMTAFGLPVCSAKEKQTIRIGALLPLSGEWSEHGTSAQKALTTGLDQVNHYLADSGLKFELDIRNTAGNPQEALRQMDSLAGQGIQLVIGPMSSEEANAVNDFASGHSMLLLSPSATVTELAKKDNFFRVIPNDSKQAEGLMKTMTTEKFPRFIVVYRDDAFGRGFCEQLQKAAVNCGNIMAGSIALPAASGDFAATVEKLTTLAAGEDRGQTAVMLIGSAQDAAEMIRHIEPNNPLASMKWFACADIATSKELLADKKVAAFAAGVQMEGIATGYQGIALDVMPYINYTLNGAAEVSPYALPAWDSLWLLAETCRRSPQADIESLKKELTATAGQYRNSFGLINVMDENGDTSSARFLRYQLYAEGEGSYVWRCRGHYVNPVISPPIIQTLEPKIKKESGEIRIGALLSLRGSTGEIGRQVQAVLQEAAACFNQYAAASGSGLTVKLQIEDTAGDQQTAAVASKKLLAEGVKNIIGPISSAELAAVAPLMNATEATCISPTATATSLCQNDHIYRLVMNDKYQGKALAALMKQDAVTQVIVLYRDDVYGSNLSEAFRTAYDGKVIPISYKKDARNFDGILKQAEQLVEKTGTDHTAVLLVAYDEAAKLLRFPTGSHLNRVRWYGTDSTALNSALANDRQAAETAARVQFTALTYSAYGNYFDPLYQVMNYRVSNAIAHPLHESSLSAFDALWMIGCAYLDKGILADRDTVNRFIQNSVFRGVSGLVAMDENGDRKIGYYRIYRLDADKGKYRWLNTGLYSLDYAKKGVVEMVR</sequence>
<evidence type="ECO:0000256" key="6">
    <source>
        <dbReference type="ARBA" id="ARBA00023136"/>
    </source>
</evidence>
<dbReference type="Pfam" id="PF13458">
    <property type="entry name" value="Peripla_BP_6"/>
    <property type="match status" value="1"/>
</dbReference>
<dbReference type="InterPro" id="IPR028082">
    <property type="entry name" value="Peripla_BP_I"/>
</dbReference>
<keyword evidence="6" id="KW-0472">Membrane</keyword>
<evidence type="ECO:0000256" key="4">
    <source>
        <dbReference type="ARBA" id="ARBA00022729"/>
    </source>
</evidence>
<dbReference type="PANTHER" id="PTHR30483">
    <property type="entry name" value="LEUCINE-SPECIFIC-BINDING PROTEIN"/>
    <property type="match status" value="1"/>
</dbReference>
<evidence type="ECO:0000259" key="9">
    <source>
        <dbReference type="Pfam" id="PF13458"/>
    </source>
</evidence>
<reference evidence="11" key="1">
    <citation type="submission" date="2015-03" db="EMBL/GenBank/DDBJ databases">
        <authorList>
            <person name="Nijsse Bart"/>
        </authorList>
    </citation>
    <scope>NUCLEOTIDE SEQUENCE [LARGE SCALE GENOMIC DNA]</scope>
</reference>
<protein>
    <submittedName>
        <fullName evidence="10">Branched-chain amino acid ABC transporter, amino acid-binding protein (TC 3.A.1.4.1)</fullName>
    </submittedName>
</protein>
<dbReference type="GO" id="GO:0016020">
    <property type="term" value="C:membrane"/>
    <property type="evidence" value="ECO:0007669"/>
    <property type="project" value="UniProtKB-SubCell"/>
</dbReference>
<accession>A0A0U1KVP8</accession>
<dbReference type="InterPro" id="IPR001828">
    <property type="entry name" value="ANF_lig-bd_rcpt"/>
</dbReference>
<dbReference type="RefSeq" id="WP_021167548.1">
    <property type="nucleotide sequence ID" value="NZ_CTRP01000004.1"/>
</dbReference>
<dbReference type="EMBL" id="CTRP01000004">
    <property type="protein sequence ID" value="CQR71451.1"/>
    <property type="molecule type" value="Genomic_DNA"/>
</dbReference>
<feature type="signal peptide" evidence="7">
    <location>
        <begin position="1"/>
        <end position="21"/>
    </location>
</feature>
<evidence type="ECO:0000313" key="11">
    <source>
        <dbReference type="Proteomes" id="UP000049855"/>
    </source>
</evidence>
<feature type="domain" description="Receptor ligand binding region" evidence="8">
    <location>
        <begin position="460"/>
        <end position="764"/>
    </location>
</feature>
<keyword evidence="4 7" id="KW-0732">Signal</keyword>
<keyword evidence="5" id="KW-1133">Transmembrane helix</keyword>
<evidence type="ECO:0000256" key="1">
    <source>
        <dbReference type="ARBA" id="ARBA00004370"/>
    </source>
</evidence>
<dbReference type="Proteomes" id="UP000049855">
    <property type="component" value="Unassembled WGS sequence"/>
</dbReference>
<dbReference type="InterPro" id="IPR028081">
    <property type="entry name" value="Leu-bd"/>
</dbReference>
<feature type="domain" description="Leucine-binding protein" evidence="9">
    <location>
        <begin position="35"/>
        <end position="370"/>
    </location>
</feature>
<dbReference type="Gene3D" id="3.40.50.2300">
    <property type="match status" value="4"/>
</dbReference>
<name>A0A0U1KVP8_9FIRM</name>
<comment type="similarity">
    <text evidence="2">Belongs to the leucine-binding protein family.</text>
</comment>
<evidence type="ECO:0000256" key="2">
    <source>
        <dbReference type="ARBA" id="ARBA00010062"/>
    </source>
</evidence>
<dbReference type="InterPro" id="IPR051010">
    <property type="entry name" value="BCAA_transport"/>
</dbReference>
<dbReference type="PANTHER" id="PTHR30483:SF6">
    <property type="entry name" value="PERIPLASMIC BINDING PROTEIN OF ABC TRANSPORTER FOR NATURAL AMINO ACIDS"/>
    <property type="match status" value="1"/>
</dbReference>
<evidence type="ECO:0000256" key="5">
    <source>
        <dbReference type="ARBA" id="ARBA00022989"/>
    </source>
</evidence>
<dbReference type="Pfam" id="PF01094">
    <property type="entry name" value="ANF_receptor"/>
    <property type="match status" value="1"/>
</dbReference>
<evidence type="ECO:0000256" key="3">
    <source>
        <dbReference type="ARBA" id="ARBA00022692"/>
    </source>
</evidence>
<proteinExistence type="inferred from homology"/>
<dbReference type="AlphaFoldDB" id="A0A0U1KVP8"/>
<gene>
    <name evidence="10" type="ORF">SpAn4DRAFT_3956</name>
</gene>
<evidence type="ECO:0000256" key="7">
    <source>
        <dbReference type="SAM" id="SignalP"/>
    </source>
</evidence>
<dbReference type="SUPFAM" id="SSF53822">
    <property type="entry name" value="Periplasmic binding protein-like I"/>
    <property type="match status" value="2"/>
</dbReference>
<evidence type="ECO:0000313" key="10">
    <source>
        <dbReference type="EMBL" id="CQR71451.1"/>
    </source>
</evidence>
<evidence type="ECO:0000259" key="8">
    <source>
        <dbReference type="Pfam" id="PF01094"/>
    </source>
</evidence>
<comment type="subcellular location">
    <subcellularLocation>
        <location evidence="1">Membrane</location>
    </subcellularLocation>
</comment>
<keyword evidence="11" id="KW-1185">Reference proteome</keyword>
<feature type="chain" id="PRO_5039278246" evidence="7">
    <location>
        <begin position="22"/>
        <end position="792"/>
    </location>
</feature>
<organism evidence="10 11">
    <name type="scientific">Sporomusa ovata</name>
    <dbReference type="NCBI Taxonomy" id="2378"/>
    <lineage>
        <taxon>Bacteria</taxon>
        <taxon>Bacillati</taxon>
        <taxon>Bacillota</taxon>
        <taxon>Negativicutes</taxon>
        <taxon>Selenomonadales</taxon>
        <taxon>Sporomusaceae</taxon>
        <taxon>Sporomusa</taxon>
    </lineage>
</organism>
<keyword evidence="3" id="KW-0812">Transmembrane</keyword>